<feature type="domain" description="DEAD-box RNA helicase Q" evidence="19">
    <location>
        <begin position="77"/>
        <end position="105"/>
    </location>
</feature>
<comment type="similarity">
    <text evidence="11">Belongs to the DEAD box helicase family. DDX18/HAS1 subfamily.</text>
</comment>
<dbReference type="Pfam" id="PF00271">
    <property type="entry name" value="Helicase_C"/>
    <property type="match status" value="1"/>
</dbReference>
<evidence type="ECO:0000256" key="14">
    <source>
        <dbReference type="RuleBase" id="RU000492"/>
    </source>
</evidence>
<protein>
    <recommendedName>
        <fullName evidence="15">ATP-dependent RNA helicase</fullName>
        <ecNumber evidence="15">3.6.4.13</ecNumber>
    </recommendedName>
</protein>
<keyword evidence="21" id="KW-1185">Reference proteome</keyword>
<feature type="compositionally biased region" description="Basic residues" evidence="16">
    <location>
        <begin position="547"/>
        <end position="559"/>
    </location>
</feature>
<dbReference type="GO" id="GO:0003723">
    <property type="term" value="F:RNA binding"/>
    <property type="evidence" value="ECO:0007669"/>
    <property type="project" value="UniProtKB-UniRule"/>
</dbReference>
<keyword evidence="6 14" id="KW-0347">Helicase</keyword>
<dbReference type="SUPFAM" id="SSF52540">
    <property type="entry name" value="P-loop containing nucleoside triphosphate hydrolases"/>
    <property type="match status" value="1"/>
</dbReference>
<dbReference type="AlphaFoldDB" id="A0A1Y2ATD9"/>
<dbReference type="GO" id="GO:0006364">
    <property type="term" value="P:rRNA processing"/>
    <property type="evidence" value="ECO:0007669"/>
    <property type="project" value="UniProtKB-KW"/>
</dbReference>
<dbReference type="Pfam" id="PF00270">
    <property type="entry name" value="DEAD"/>
    <property type="match status" value="1"/>
</dbReference>
<dbReference type="SMART" id="SM00487">
    <property type="entry name" value="DEXDc"/>
    <property type="match status" value="1"/>
</dbReference>
<proteinExistence type="inferred from homology"/>
<gene>
    <name evidence="20" type="ORF">BCR39DRAFT_280072</name>
</gene>
<evidence type="ECO:0000256" key="5">
    <source>
        <dbReference type="ARBA" id="ARBA00022801"/>
    </source>
</evidence>
<dbReference type="PROSITE" id="PS51195">
    <property type="entry name" value="Q_MOTIF"/>
    <property type="match status" value="1"/>
</dbReference>
<dbReference type="GO" id="GO:0005730">
    <property type="term" value="C:nucleolus"/>
    <property type="evidence" value="ECO:0007669"/>
    <property type="project" value="UniProtKB-SubCell"/>
</dbReference>
<dbReference type="InterPro" id="IPR001650">
    <property type="entry name" value="Helicase_C-like"/>
</dbReference>
<comment type="caution">
    <text evidence="20">The sequence shown here is derived from an EMBL/GenBank/DDBJ whole genome shotgun (WGS) entry which is preliminary data.</text>
</comment>
<evidence type="ECO:0000256" key="9">
    <source>
        <dbReference type="ARBA" id="ARBA00023242"/>
    </source>
</evidence>
<dbReference type="SMART" id="SM01178">
    <property type="entry name" value="DUF4217"/>
    <property type="match status" value="1"/>
</dbReference>
<feature type="short sequence motif" description="Q motif" evidence="13">
    <location>
        <begin position="77"/>
        <end position="105"/>
    </location>
</feature>
<dbReference type="PROSITE" id="PS51192">
    <property type="entry name" value="HELICASE_ATP_BIND_1"/>
    <property type="match status" value="1"/>
</dbReference>
<dbReference type="Pfam" id="PF13959">
    <property type="entry name" value="CTE_SPB4"/>
    <property type="match status" value="1"/>
</dbReference>
<dbReference type="EMBL" id="MCFC01000054">
    <property type="protein sequence ID" value="ORY25734.1"/>
    <property type="molecule type" value="Genomic_DNA"/>
</dbReference>
<dbReference type="Proteomes" id="UP000193986">
    <property type="component" value="Unassembled WGS sequence"/>
</dbReference>
<evidence type="ECO:0000256" key="11">
    <source>
        <dbReference type="ARBA" id="ARBA00024357"/>
    </source>
</evidence>
<evidence type="ECO:0000256" key="7">
    <source>
        <dbReference type="ARBA" id="ARBA00022840"/>
    </source>
</evidence>
<comment type="subcellular location">
    <subcellularLocation>
        <location evidence="1">Nucleus</location>
        <location evidence="1">Nucleolus</location>
    </subcellularLocation>
</comment>
<evidence type="ECO:0000259" key="19">
    <source>
        <dbReference type="PROSITE" id="PS51195"/>
    </source>
</evidence>
<evidence type="ECO:0000256" key="15">
    <source>
        <dbReference type="RuleBase" id="RU365068"/>
    </source>
</evidence>
<dbReference type="GO" id="GO:0016887">
    <property type="term" value="F:ATP hydrolysis activity"/>
    <property type="evidence" value="ECO:0007669"/>
    <property type="project" value="RHEA"/>
</dbReference>
<organism evidence="20 21">
    <name type="scientific">Naematelia encephala</name>
    <dbReference type="NCBI Taxonomy" id="71784"/>
    <lineage>
        <taxon>Eukaryota</taxon>
        <taxon>Fungi</taxon>
        <taxon>Dikarya</taxon>
        <taxon>Basidiomycota</taxon>
        <taxon>Agaricomycotina</taxon>
        <taxon>Tremellomycetes</taxon>
        <taxon>Tremellales</taxon>
        <taxon>Naemateliaceae</taxon>
        <taxon>Naematelia</taxon>
    </lineage>
</organism>
<evidence type="ECO:0000256" key="2">
    <source>
        <dbReference type="ARBA" id="ARBA00022517"/>
    </source>
</evidence>
<evidence type="ECO:0000313" key="21">
    <source>
        <dbReference type="Proteomes" id="UP000193986"/>
    </source>
</evidence>
<keyword evidence="5 14" id="KW-0378">Hydrolase</keyword>
<dbReference type="InterPro" id="IPR014001">
    <property type="entry name" value="Helicase_ATP-bd"/>
</dbReference>
<feature type="region of interest" description="Disordered" evidence="16">
    <location>
        <begin position="1"/>
        <end position="73"/>
    </location>
</feature>
<dbReference type="GO" id="GO:0005524">
    <property type="term" value="F:ATP binding"/>
    <property type="evidence" value="ECO:0007669"/>
    <property type="project" value="UniProtKB-UniRule"/>
</dbReference>
<dbReference type="FunCoup" id="A0A1Y2ATD9">
    <property type="interactions" value="568"/>
</dbReference>
<keyword evidence="7 14" id="KW-0067">ATP-binding</keyword>
<evidence type="ECO:0000256" key="3">
    <source>
        <dbReference type="ARBA" id="ARBA00022552"/>
    </source>
</evidence>
<evidence type="ECO:0000256" key="1">
    <source>
        <dbReference type="ARBA" id="ARBA00004604"/>
    </source>
</evidence>
<evidence type="ECO:0000256" key="13">
    <source>
        <dbReference type="PROSITE-ProRule" id="PRU00552"/>
    </source>
</evidence>
<dbReference type="EC" id="3.6.4.13" evidence="15"/>
<dbReference type="InterPro" id="IPR011545">
    <property type="entry name" value="DEAD/DEAH_box_helicase_dom"/>
</dbReference>
<evidence type="ECO:0000256" key="4">
    <source>
        <dbReference type="ARBA" id="ARBA00022741"/>
    </source>
</evidence>
<feature type="domain" description="Helicase C-terminal" evidence="18">
    <location>
        <begin position="298"/>
        <end position="467"/>
    </location>
</feature>
<dbReference type="FunFam" id="3.40.50.300:FF:000460">
    <property type="entry name" value="RNA helicase"/>
    <property type="match status" value="1"/>
</dbReference>
<comment type="function">
    <text evidence="15">RNA helicase.</text>
</comment>
<keyword evidence="3" id="KW-0698">rRNA processing</keyword>
<dbReference type="SMART" id="SM00490">
    <property type="entry name" value="HELICc"/>
    <property type="match status" value="1"/>
</dbReference>
<comment type="function">
    <text evidence="10">ATP-dependent RNA helicase involved in 40S ribosomal subunit biogenesis. Required for the processing and cleavage of 35S pre-rRNA at sites A0, A1, and A2, leading to mature 18S rRNA.</text>
</comment>
<evidence type="ECO:0000256" key="12">
    <source>
        <dbReference type="ARBA" id="ARBA00047984"/>
    </source>
</evidence>
<evidence type="ECO:0000256" key="10">
    <source>
        <dbReference type="ARBA" id="ARBA00024310"/>
    </source>
</evidence>
<comment type="catalytic activity">
    <reaction evidence="12 15">
        <text>ATP + H2O = ADP + phosphate + H(+)</text>
        <dbReference type="Rhea" id="RHEA:13065"/>
        <dbReference type="ChEBI" id="CHEBI:15377"/>
        <dbReference type="ChEBI" id="CHEBI:15378"/>
        <dbReference type="ChEBI" id="CHEBI:30616"/>
        <dbReference type="ChEBI" id="CHEBI:43474"/>
        <dbReference type="ChEBI" id="CHEBI:456216"/>
        <dbReference type="EC" id="3.6.4.13"/>
    </reaction>
</comment>
<dbReference type="PROSITE" id="PS51194">
    <property type="entry name" value="HELICASE_CTER"/>
    <property type="match status" value="1"/>
</dbReference>
<sequence>MSAVAQPPNPESARPHKKRKRASKVSAEQGEEKSEIPEASSSKVTLDAPTPGTDDVAVPPTTDTPAVPTASTEYERVPFSTLSLSPNTVSAIQRMGFETMTEVQARTIPPLLAGKDVLGAARTGSGKTMAFLVPSVELLSTLRFKPVNGTGVIVISPTRELALQIFGVAKELMQGHSQTFGVLMGGANRKAEADKLAKGVNLIVATPGRLLDHLQNTKGFVYKNLKALVIDEADRILEIGFEEEMKQIIKILPTENRQSMLFSATQTTKVTDLARISLRSGPLYINVDSEKDASTVDMLEQGYVVCDSDKRFMLLFTFLKRNLKKKVIVFFSSCNSVKYHAELLNYIDVPVLDLHGKQKQQKRTNTFFEFCNAPSGILLCTDVAARGLDIPKVDWIIQFDPPDDPRDYIHRVGRTARAGKSGRSLLFLLPSELGFLRFLKVAKVPLNEYQFPDRKIADVQKQLENLISKNHYLNTSARDGYRSYLQSYASYSLKKIFDVNKLDLAKVGRAFGFAVPPKVNISVGSVRAKKSRESDSESDDGEGGAGKGRKAYYRKRDRN</sequence>
<dbReference type="InterPro" id="IPR027417">
    <property type="entry name" value="P-loop_NTPase"/>
</dbReference>
<feature type="domain" description="Helicase ATP-binding" evidence="17">
    <location>
        <begin position="108"/>
        <end position="284"/>
    </location>
</feature>
<dbReference type="OrthoDB" id="10259640at2759"/>
<name>A0A1Y2ATD9_9TREE</name>
<evidence type="ECO:0000313" key="20">
    <source>
        <dbReference type="EMBL" id="ORY25734.1"/>
    </source>
</evidence>
<dbReference type="CDD" id="cd17942">
    <property type="entry name" value="DEADc_DDX18"/>
    <property type="match status" value="1"/>
</dbReference>
<reference evidence="20 21" key="1">
    <citation type="submission" date="2016-07" db="EMBL/GenBank/DDBJ databases">
        <title>Pervasive Adenine N6-methylation of Active Genes in Fungi.</title>
        <authorList>
            <consortium name="DOE Joint Genome Institute"/>
            <person name="Mondo S.J."/>
            <person name="Dannebaum R.O."/>
            <person name="Kuo R.C."/>
            <person name="Labutti K."/>
            <person name="Haridas S."/>
            <person name="Kuo A."/>
            <person name="Salamov A."/>
            <person name="Ahrendt S.R."/>
            <person name="Lipzen A."/>
            <person name="Sullivan W."/>
            <person name="Andreopoulos W.B."/>
            <person name="Clum A."/>
            <person name="Lindquist E."/>
            <person name="Daum C."/>
            <person name="Ramamoorthy G.K."/>
            <person name="Gryganskyi A."/>
            <person name="Culley D."/>
            <person name="Magnuson J.K."/>
            <person name="James T.Y."/>
            <person name="O'Malley M.A."/>
            <person name="Stajich J.E."/>
            <person name="Spatafora J.W."/>
            <person name="Visel A."/>
            <person name="Grigoriev I.V."/>
        </authorList>
    </citation>
    <scope>NUCLEOTIDE SEQUENCE [LARGE SCALE GENOMIC DNA]</scope>
    <source>
        <strain evidence="20 21">68-887.2</strain>
    </source>
</reference>
<keyword evidence="9" id="KW-0539">Nucleus</keyword>
<accession>A0A1Y2ATD9</accession>
<evidence type="ECO:0000256" key="6">
    <source>
        <dbReference type="ARBA" id="ARBA00022806"/>
    </source>
</evidence>
<evidence type="ECO:0000256" key="16">
    <source>
        <dbReference type="SAM" id="MobiDB-lite"/>
    </source>
</evidence>
<dbReference type="Gene3D" id="3.40.50.300">
    <property type="entry name" value="P-loop containing nucleotide triphosphate hydrolases"/>
    <property type="match status" value="2"/>
</dbReference>
<dbReference type="InterPro" id="IPR044773">
    <property type="entry name" value="DDX18/Has1_DEADc"/>
</dbReference>
<dbReference type="InterPro" id="IPR025313">
    <property type="entry name" value="SPB4-like_CTE"/>
</dbReference>
<dbReference type="STRING" id="71784.A0A1Y2ATD9"/>
<dbReference type="FunFam" id="3.40.50.300:FF:000379">
    <property type="entry name" value="RNA helicase"/>
    <property type="match status" value="1"/>
</dbReference>
<keyword evidence="2" id="KW-0690">Ribosome biogenesis</keyword>
<evidence type="ECO:0000256" key="8">
    <source>
        <dbReference type="ARBA" id="ARBA00022884"/>
    </source>
</evidence>
<dbReference type="PANTHER" id="PTHR24031">
    <property type="entry name" value="RNA HELICASE"/>
    <property type="match status" value="1"/>
</dbReference>
<feature type="compositionally biased region" description="Low complexity" evidence="16">
    <location>
        <begin position="49"/>
        <end position="70"/>
    </location>
</feature>
<comment type="domain">
    <text evidence="15">The Q motif is unique to and characteristic of the DEAD box family of RNA helicases and controls ATP binding and hydrolysis.</text>
</comment>
<evidence type="ECO:0000259" key="17">
    <source>
        <dbReference type="PROSITE" id="PS51192"/>
    </source>
</evidence>
<evidence type="ECO:0000259" key="18">
    <source>
        <dbReference type="PROSITE" id="PS51194"/>
    </source>
</evidence>
<dbReference type="InParanoid" id="A0A1Y2ATD9"/>
<dbReference type="GO" id="GO:0003724">
    <property type="term" value="F:RNA helicase activity"/>
    <property type="evidence" value="ECO:0007669"/>
    <property type="project" value="UniProtKB-EC"/>
</dbReference>
<dbReference type="InterPro" id="IPR000629">
    <property type="entry name" value="RNA-helicase_DEAD-box_CS"/>
</dbReference>
<keyword evidence="8 15" id="KW-0694">RNA-binding</keyword>
<keyword evidence="4 14" id="KW-0547">Nucleotide-binding</keyword>
<feature type="region of interest" description="Disordered" evidence="16">
    <location>
        <begin position="525"/>
        <end position="559"/>
    </location>
</feature>
<dbReference type="CDD" id="cd18787">
    <property type="entry name" value="SF2_C_DEAD"/>
    <property type="match status" value="1"/>
</dbReference>
<dbReference type="PROSITE" id="PS00039">
    <property type="entry name" value="DEAD_ATP_HELICASE"/>
    <property type="match status" value="1"/>
</dbReference>
<dbReference type="InterPro" id="IPR014014">
    <property type="entry name" value="RNA_helicase_DEAD_Q_motif"/>
</dbReference>